<dbReference type="EMBL" id="QBKR01000037">
    <property type="protein sequence ID" value="PTX50347.1"/>
    <property type="molecule type" value="Genomic_DNA"/>
</dbReference>
<dbReference type="Proteomes" id="UP000244240">
    <property type="component" value="Unassembled WGS sequence"/>
</dbReference>
<accession>A0A2T6B2N0</accession>
<dbReference type="PANTHER" id="PTHR39203">
    <property type="entry name" value="CYTOPLASMIC PROTEIN-RELATED"/>
    <property type="match status" value="1"/>
</dbReference>
<dbReference type="InterPro" id="IPR009326">
    <property type="entry name" value="DUF984"/>
</dbReference>
<dbReference type="Gene3D" id="3.10.400.10">
    <property type="entry name" value="Sulfate adenylyltransferase"/>
    <property type="match status" value="1"/>
</dbReference>
<dbReference type="PIRSF" id="PIRSF021320">
    <property type="entry name" value="DUF984"/>
    <property type="match status" value="1"/>
</dbReference>
<dbReference type="PANTHER" id="PTHR39203:SF1">
    <property type="entry name" value="CYTOPLASMIC PROTEIN"/>
    <property type="match status" value="1"/>
</dbReference>
<keyword evidence="3" id="KW-1185">Reference proteome</keyword>
<evidence type="ECO:0000313" key="3">
    <source>
        <dbReference type="Proteomes" id="UP000244240"/>
    </source>
</evidence>
<dbReference type="InterPro" id="IPR007374">
    <property type="entry name" value="ASCH_domain"/>
</dbReference>
<dbReference type="AlphaFoldDB" id="A0A2T6B2N0"/>
<organism evidence="2 3">
    <name type="scientific">Melghirimyces profundicolus</name>
    <dbReference type="NCBI Taxonomy" id="1242148"/>
    <lineage>
        <taxon>Bacteria</taxon>
        <taxon>Bacillati</taxon>
        <taxon>Bacillota</taxon>
        <taxon>Bacilli</taxon>
        <taxon>Bacillales</taxon>
        <taxon>Thermoactinomycetaceae</taxon>
        <taxon>Melghirimyces</taxon>
    </lineage>
</organism>
<gene>
    <name evidence="2" type="ORF">C8P63_13713</name>
</gene>
<dbReference type="RefSeq" id="WP_108026298.1">
    <property type="nucleotide sequence ID" value="NZ_QBKR01000037.1"/>
</dbReference>
<dbReference type="Pfam" id="PF04266">
    <property type="entry name" value="ASCH"/>
    <property type="match status" value="1"/>
</dbReference>
<dbReference type="SUPFAM" id="SSF88697">
    <property type="entry name" value="PUA domain-like"/>
    <property type="match status" value="1"/>
</dbReference>
<evidence type="ECO:0000259" key="1">
    <source>
        <dbReference type="SMART" id="SM01022"/>
    </source>
</evidence>
<evidence type="ECO:0000313" key="2">
    <source>
        <dbReference type="EMBL" id="PTX50347.1"/>
    </source>
</evidence>
<dbReference type="OrthoDB" id="9807542at2"/>
<dbReference type="SMART" id="SM01022">
    <property type="entry name" value="ASCH"/>
    <property type="match status" value="1"/>
</dbReference>
<feature type="domain" description="ASCH" evidence="1">
    <location>
        <begin position="27"/>
        <end position="147"/>
    </location>
</feature>
<name>A0A2T6B2N0_9BACL</name>
<comment type="caution">
    <text evidence="2">The sequence shown here is derived from an EMBL/GenBank/DDBJ whole genome shotgun (WGS) entry which is preliminary data.</text>
</comment>
<dbReference type="InterPro" id="IPR015947">
    <property type="entry name" value="PUA-like_sf"/>
</dbReference>
<dbReference type="CDD" id="cd06553">
    <property type="entry name" value="ASCH_Ef3133_like"/>
    <property type="match status" value="1"/>
</dbReference>
<proteinExistence type="predicted"/>
<sequence>MNQAAQMYWTSFWKGQSKEKPQSVSAWSFGANPDHLAQLVIDGVKTATCSAFIFYEMENEPLPSVGDYSILLNSMDVPVAIIKTTEVKMMPMNEVPEDFAVAEGEGDRTYRYWKEVHKEFFKEELSKIGREFTEDLLLVCERFELMDVKK</sequence>
<protein>
    <submittedName>
        <fullName evidence="2">Uncharacterized protein YhfF</fullName>
    </submittedName>
</protein>
<reference evidence="2 3" key="1">
    <citation type="submission" date="2018-04" db="EMBL/GenBank/DDBJ databases">
        <title>Genomic Encyclopedia of Archaeal and Bacterial Type Strains, Phase II (KMG-II): from individual species to whole genera.</title>
        <authorList>
            <person name="Goeker M."/>
        </authorList>
    </citation>
    <scope>NUCLEOTIDE SEQUENCE [LARGE SCALE GENOMIC DNA]</scope>
    <source>
        <strain evidence="2 3">DSM 45787</strain>
    </source>
</reference>